<proteinExistence type="predicted"/>
<protein>
    <submittedName>
        <fullName evidence="2">NAD(P)-dependent oxidoreductase</fullName>
    </submittedName>
</protein>
<dbReference type="Proteomes" id="UP000013243">
    <property type="component" value="Chromosome"/>
</dbReference>
<evidence type="ECO:0000313" key="3">
    <source>
        <dbReference type="Proteomes" id="UP000013243"/>
    </source>
</evidence>
<dbReference type="AlphaFoldDB" id="A0A1B1A686"/>
<gene>
    <name evidence="2" type="ORF">K529_014935</name>
</gene>
<reference evidence="2 3" key="1">
    <citation type="journal article" date="2016" name="ISME J.">
        <title>Global occurrence and heterogeneity of the Roseobacter-clade species Ruegeria mobilis.</title>
        <authorList>
            <person name="Sonnenschein E."/>
            <person name="Gram L."/>
        </authorList>
    </citation>
    <scope>NUCLEOTIDE SEQUENCE [LARGE SCALE GENOMIC DNA]</scope>
    <source>
        <strain evidence="2 3">F1926</strain>
    </source>
</reference>
<dbReference type="CDD" id="cd05266">
    <property type="entry name" value="SDR_a4"/>
    <property type="match status" value="1"/>
</dbReference>
<dbReference type="SUPFAM" id="SSF51735">
    <property type="entry name" value="NAD(P)-binding Rossmann-fold domains"/>
    <property type="match status" value="1"/>
</dbReference>
<dbReference type="STRING" id="1265309.K529_014935"/>
<dbReference type="KEGG" id="rmb:K529_014935"/>
<accession>A0A1B1A686</accession>
<keyword evidence="1" id="KW-0520">NAD</keyword>
<dbReference type="Gene3D" id="3.40.50.720">
    <property type="entry name" value="NAD(P)-binding Rossmann-like Domain"/>
    <property type="match status" value="1"/>
</dbReference>
<sequence length="315" mass="34158">MTTGSCLHLPAPARMVCLMTQDTTRKTLLCFGYGYTARALAKILPRNEWHIIGTTRDTPDHSDDANVELITWPGDDLPLQNVTHILLSISPSEAGDPVLNALGTQIAALASLEWVGYLSTTAVYGDHDGGWVDEATPATPSSQRGDWRVQAENDWSAVPKLPLHIFRLAGIYGPGRGPFAKLMAGKARRIVKPGQVFSRAHVDDIAQVLKASIAHPDPGAIYNVCDDEPAPPQDVLGYAAELLGLPIPSEVPFDEAGMSPMARSFYGENKRVRNDRIKEDLGVDLLYPDYRSGLQAVLAAEDMEKFIPPADPPGV</sequence>
<dbReference type="OrthoDB" id="9808276at2"/>
<organism evidence="2 3">
    <name type="scientific">Tritonibacter mobilis F1926</name>
    <dbReference type="NCBI Taxonomy" id="1265309"/>
    <lineage>
        <taxon>Bacteria</taxon>
        <taxon>Pseudomonadati</taxon>
        <taxon>Pseudomonadota</taxon>
        <taxon>Alphaproteobacteria</taxon>
        <taxon>Rhodobacterales</taxon>
        <taxon>Paracoccaceae</taxon>
        <taxon>Tritonibacter</taxon>
    </lineage>
</organism>
<dbReference type="InterPro" id="IPR036291">
    <property type="entry name" value="NAD(P)-bd_dom_sf"/>
</dbReference>
<dbReference type="PANTHER" id="PTHR43574">
    <property type="entry name" value="EPIMERASE-RELATED"/>
    <property type="match status" value="1"/>
</dbReference>
<dbReference type="EMBL" id="CP015230">
    <property type="protein sequence ID" value="ANP42071.1"/>
    <property type="molecule type" value="Genomic_DNA"/>
</dbReference>
<evidence type="ECO:0000256" key="1">
    <source>
        <dbReference type="ARBA" id="ARBA00023027"/>
    </source>
</evidence>
<evidence type="ECO:0000313" key="2">
    <source>
        <dbReference type="EMBL" id="ANP42071.1"/>
    </source>
</evidence>
<name>A0A1B1A686_9RHOB</name>